<name>A0A0D0BMS8_9AGAR</name>
<proteinExistence type="inferred from homology"/>
<gene>
    <name evidence="2" type="ORF">GYMLUDRAFT_119379</name>
</gene>
<feature type="non-terminal residue" evidence="2">
    <location>
        <position position="61"/>
    </location>
</feature>
<evidence type="ECO:0008006" key="4">
    <source>
        <dbReference type="Google" id="ProtNLM"/>
    </source>
</evidence>
<comment type="similarity">
    <text evidence="1">Belongs to the GMC oxidoreductase family.</text>
</comment>
<evidence type="ECO:0000313" key="2">
    <source>
        <dbReference type="EMBL" id="KIK50799.1"/>
    </source>
</evidence>
<dbReference type="AlphaFoldDB" id="A0A0D0BMS8"/>
<sequence length="61" mass="6361">RLLNSLADLKNTQYDFVIVGGGTAGSVLASRLSESGQNKVLVVEAGIDNKGIVDLEVPFTA</sequence>
<dbReference type="InterPro" id="IPR036188">
    <property type="entry name" value="FAD/NAD-bd_sf"/>
</dbReference>
<keyword evidence="3" id="KW-1185">Reference proteome</keyword>
<reference evidence="2 3" key="1">
    <citation type="submission" date="2014-04" db="EMBL/GenBank/DDBJ databases">
        <title>Evolutionary Origins and Diversification of the Mycorrhizal Mutualists.</title>
        <authorList>
            <consortium name="DOE Joint Genome Institute"/>
            <consortium name="Mycorrhizal Genomics Consortium"/>
            <person name="Kohler A."/>
            <person name="Kuo A."/>
            <person name="Nagy L.G."/>
            <person name="Floudas D."/>
            <person name="Copeland A."/>
            <person name="Barry K.W."/>
            <person name="Cichocki N."/>
            <person name="Veneault-Fourrey C."/>
            <person name="LaButti K."/>
            <person name="Lindquist E.A."/>
            <person name="Lipzen A."/>
            <person name="Lundell T."/>
            <person name="Morin E."/>
            <person name="Murat C."/>
            <person name="Riley R."/>
            <person name="Ohm R."/>
            <person name="Sun H."/>
            <person name="Tunlid A."/>
            <person name="Henrissat B."/>
            <person name="Grigoriev I.V."/>
            <person name="Hibbett D.S."/>
            <person name="Martin F."/>
        </authorList>
    </citation>
    <scope>NUCLEOTIDE SEQUENCE [LARGE SCALE GENOMIC DNA]</scope>
    <source>
        <strain evidence="2 3">FD-317 M1</strain>
    </source>
</reference>
<dbReference type="GO" id="GO:0016491">
    <property type="term" value="F:oxidoreductase activity"/>
    <property type="evidence" value="ECO:0007669"/>
    <property type="project" value="TreeGrafter"/>
</dbReference>
<dbReference type="InterPro" id="IPR012132">
    <property type="entry name" value="GMC_OxRdtase"/>
</dbReference>
<dbReference type="Proteomes" id="UP000053593">
    <property type="component" value="Unassembled WGS sequence"/>
</dbReference>
<evidence type="ECO:0000313" key="3">
    <source>
        <dbReference type="Proteomes" id="UP000053593"/>
    </source>
</evidence>
<dbReference type="PANTHER" id="PTHR11552:SF147">
    <property type="entry name" value="CHOLINE DEHYDROGENASE, MITOCHONDRIAL"/>
    <property type="match status" value="1"/>
</dbReference>
<dbReference type="GO" id="GO:0050660">
    <property type="term" value="F:flavin adenine dinucleotide binding"/>
    <property type="evidence" value="ECO:0007669"/>
    <property type="project" value="InterPro"/>
</dbReference>
<evidence type="ECO:0000256" key="1">
    <source>
        <dbReference type="ARBA" id="ARBA00010790"/>
    </source>
</evidence>
<dbReference type="EMBL" id="KN834884">
    <property type="protein sequence ID" value="KIK50799.1"/>
    <property type="molecule type" value="Genomic_DNA"/>
</dbReference>
<protein>
    <recommendedName>
        <fullName evidence="4">Glucose-methanol-choline oxidoreductase N-terminal domain-containing protein</fullName>
    </recommendedName>
</protein>
<dbReference type="Pfam" id="PF13450">
    <property type="entry name" value="NAD_binding_8"/>
    <property type="match status" value="1"/>
</dbReference>
<dbReference type="HOGENOM" id="CLU_191096_0_0_1"/>
<dbReference type="Gene3D" id="3.50.50.60">
    <property type="entry name" value="FAD/NAD(P)-binding domain"/>
    <property type="match status" value="1"/>
</dbReference>
<dbReference type="PANTHER" id="PTHR11552">
    <property type="entry name" value="GLUCOSE-METHANOL-CHOLINE GMC OXIDOREDUCTASE"/>
    <property type="match status" value="1"/>
</dbReference>
<accession>A0A0D0BMS8</accession>
<dbReference type="OrthoDB" id="269227at2759"/>
<dbReference type="SUPFAM" id="SSF51905">
    <property type="entry name" value="FAD/NAD(P)-binding domain"/>
    <property type="match status" value="1"/>
</dbReference>
<organism evidence="2 3">
    <name type="scientific">Collybiopsis luxurians FD-317 M1</name>
    <dbReference type="NCBI Taxonomy" id="944289"/>
    <lineage>
        <taxon>Eukaryota</taxon>
        <taxon>Fungi</taxon>
        <taxon>Dikarya</taxon>
        <taxon>Basidiomycota</taxon>
        <taxon>Agaricomycotina</taxon>
        <taxon>Agaricomycetes</taxon>
        <taxon>Agaricomycetidae</taxon>
        <taxon>Agaricales</taxon>
        <taxon>Marasmiineae</taxon>
        <taxon>Omphalotaceae</taxon>
        <taxon>Collybiopsis</taxon>
        <taxon>Collybiopsis luxurians</taxon>
    </lineage>
</organism>
<feature type="non-terminal residue" evidence="2">
    <location>
        <position position="1"/>
    </location>
</feature>